<dbReference type="InterPro" id="IPR013785">
    <property type="entry name" value="Aldolase_TIM"/>
</dbReference>
<dbReference type="InterPro" id="IPR037128">
    <property type="entry name" value="Quinolinate_PRibosylTase_N_sf"/>
</dbReference>
<dbReference type="Gene3D" id="3.90.1170.20">
    <property type="entry name" value="Quinolinate phosphoribosyl transferase, N-terminal domain"/>
    <property type="match status" value="1"/>
</dbReference>
<proteinExistence type="inferred from homology"/>
<evidence type="ECO:0000256" key="11">
    <source>
        <dbReference type="ARBA" id="ARBA00069173"/>
    </source>
</evidence>
<accession>A0A1F5YYV2</accession>
<dbReference type="Gene3D" id="3.20.20.70">
    <property type="entry name" value="Aldolase class I"/>
    <property type="match status" value="1"/>
</dbReference>
<evidence type="ECO:0000259" key="14">
    <source>
        <dbReference type="Pfam" id="PF02749"/>
    </source>
</evidence>
<organism evidence="15 16">
    <name type="scientific">Candidatus Glassbacteria bacterium RIFCSPLOWO2_12_FULL_58_11</name>
    <dbReference type="NCBI Taxonomy" id="1817867"/>
    <lineage>
        <taxon>Bacteria</taxon>
        <taxon>Candidatus Glassiibacteriota</taxon>
    </lineage>
</organism>
<dbReference type="PANTHER" id="PTHR32179">
    <property type="entry name" value="NICOTINATE-NUCLEOTIDE PYROPHOSPHORYLASE [CARBOXYLATING]"/>
    <property type="match status" value="1"/>
</dbReference>
<evidence type="ECO:0000259" key="13">
    <source>
        <dbReference type="Pfam" id="PF01729"/>
    </source>
</evidence>
<dbReference type="CDD" id="cd01572">
    <property type="entry name" value="QPRTase"/>
    <property type="match status" value="1"/>
</dbReference>
<keyword evidence="6" id="KW-0662">Pyridine nucleotide biosynthesis</keyword>
<protein>
    <recommendedName>
        <fullName evidence="11">Probable nicotinate-nucleotide pyrophosphorylase [carboxylating]</fullName>
        <ecNumber evidence="5">2.4.2.19</ecNumber>
    </recommendedName>
    <alternativeName>
        <fullName evidence="9">Quinolinate phosphoribosyltransferase [decarboxylating]</fullName>
    </alternativeName>
</protein>
<gene>
    <name evidence="15" type="ORF">A3F83_15550</name>
</gene>
<evidence type="ECO:0000256" key="12">
    <source>
        <dbReference type="PIRNR" id="PIRNR006250"/>
    </source>
</evidence>
<dbReference type="InterPro" id="IPR002638">
    <property type="entry name" value="Quinolinate_PRibosylTrfase_C"/>
</dbReference>
<dbReference type="PANTHER" id="PTHR32179:SF3">
    <property type="entry name" value="NICOTINATE-NUCLEOTIDE PYROPHOSPHORYLASE [CARBOXYLATING]"/>
    <property type="match status" value="1"/>
</dbReference>
<dbReference type="Proteomes" id="UP000179129">
    <property type="component" value="Unassembled WGS sequence"/>
</dbReference>
<dbReference type="GO" id="GO:0009435">
    <property type="term" value="P:NAD+ biosynthetic process"/>
    <property type="evidence" value="ECO:0007669"/>
    <property type="project" value="UniProtKB-UniPathway"/>
</dbReference>
<dbReference type="SUPFAM" id="SSF54675">
    <property type="entry name" value="Nicotinate/Quinolinate PRTase N-terminal domain-like"/>
    <property type="match status" value="1"/>
</dbReference>
<dbReference type="Pfam" id="PF01729">
    <property type="entry name" value="QRPTase_C"/>
    <property type="match status" value="1"/>
</dbReference>
<dbReference type="PIRSF" id="PIRSF006250">
    <property type="entry name" value="NadC_ModD"/>
    <property type="match status" value="1"/>
</dbReference>
<comment type="caution">
    <text evidence="15">The sequence shown here is derived from an EMBL/GenBank/DDBJ whole genome shotgun (WGS) entry which is preliminary data.</text>
</comment>
<dbReference type="InterPro" id="IPR004393">
    <property type="entry name" value="NadC"/>
</dbReference>
<reference evidence="15 16" key="1">
    <citation type="journal article" date="2016" name="Nat. Commun.">
        <title>Thousands of microbial genomes shed light on interconnected biogeochemical processes in an aquifer system.</title>
        <authorList>
            <person name="Anantharaman K."/>
            <person name="Brown C.T."/>
            <person name="Hug L.A."/>
            <person name="Sharon I."/>
            <person name="Castelle C.J."/>
            <person name="Probst A.J."/>
            <person name="Thomas B.C."/>
            <person name="Singh A."/>
            <person name="Wilkins M.J."/>
            <person name="Karaoz U."/>
            <person name="Brodie E.L."/>
            <person name="Williams K.H."/>
            <person name="Hubbard S.S."/>
            <person name="Banfield J.F."/>
        </authorList>
    </citation>
    <scope>NUCLEOTIDE SEQUENCE [LARGE SCALE GENOMIC DNA]</scope>
</reference>
<dbReference type="GO" id="GO:0034213">
    <property type="term" value="P:quinolinate catabolic process"/>
    <property type="evidence" value="ECO:0007669"/>
    <property type="project" value="TreeGrafter"/>
</dbReference>
<name>A0A1F5YYV2_9BACT</name>
<sequence length="290" mass="31587">MQNDELKLSPQARKAILLALAEDIGSGDYTSLWSVPEEHRSVARIFARSGGVIAGMPVARFLLSRLKSECELVSAVPDGRVVQAGQVVAQLRGSTRRLLGLERTLLNFLQRLSGVATLTRRFVDRVEGSGAKILDTRKTTPGLRELEKYAVRVGGGYNHRFGLYDFVLLKENHIAAAGGIREAVKAVRKANDRNLLVEVEIRSVEEVLEASRAGVDRIMLDNMTVEQMRASVELIRNHRKGGHPEIEASGDINLNSVAEVAATGVDYISVGALTHSAGILNLTLIIETDS</sequence>
<feature type="domain" description="Quinolinate phosphoribosyl transferase C-terminal" evidence="13">
    <location>
        <begin position="115"/>
        <end position="284"/>
    </location>
</feature>
<evidence type="ECO:0000256" key="2">
    <source>
        <dbReference type="ARBA" id="ARBA00004893"/>
    </source>
</evidence>
<evidence type="ECO:0000256" key="8">
    <source>
        <dbReference type="ARBA" id="ARBA00022679"/>
    </source>
</evidence>
<evidence type="ECO:0000313" key="16">
    <source>
        <dbReference type="Proteomes" id="UP000179129"/>
    </source>
</evidence>
<keyword evidence="8 12" id="KW-0808">Transferase</keyword>
<dbReference type="SUPFAM" id="SSF51690">
    <property type="entry name" value="Nicotinate/Quinolinate PRTase C-terminal domain-like"/>
    <property type="match status" value="1"/>
</dbReference>
<dbReference type="EC" id="2.4.2.19" evidence="5"/>
<evidence type="ECO:0000256" key="3">
    <source>
        <dbReference type="ARBA" id="ARBA00009400"/>
    </source>
</evidence>
<evidence type="ECO:0000256" key="9">
    <source>
        <dbReference type="ARBA" id="ARBA00033102"/>
    </source>
</evidence>
<dbReference type="InterPro" id="IPR022412">
    <property type="entry name" value="Quinolinate_PRibosylTrfase_N"/>
</dbReference>
<dbReference type="EMBL" id="MFIX01000057">
    <property type="protein sequence ID" value="OGG05380.1"/>
    <property type="molecule type" value="Genomic_DNA"/>
</dbReference>
<feature type="domain" description="Quinolinate phosphoribosyl transferase N-terminal" evidence="14">
    <location>
        <begin position="28"/>
        <end position="113"/>
    </location>
</feature>
<dbReference type="Pfam" id="PF02749">
    <property type="entry name" value="QRPTase_N"/>
    <property type="match status" value="1"/>
</dbReference>
<keyword evidence="7 12" id="KW-0328">Glycosyltransferase</keyword>
<dbReference type="GO" id="GO:0004514">
    <property type="term" value="F:nicotinate-nucleotide diphosphorylase (carboxylating) activity"/>
    <property type="evidence" value="ECO:0007669"/>
    <property type="project" value="UniProtKB-EC"/>
</dbReference>
<comment type="catalytic activity">
    <reaction evidence="10">
        <text>nicotinate beta-D-ribonucleotide + CO2 + diphosphate = quinolinate + 5-phospho-alpha-D-ribose 1-diphosphate + 2 H(+)</text>
        <dbReference type="Rhea" id="RHEA:12733"/>
        <dbReference type="ChEBI" id="CHEBI:15378"/>
        <dbReference type="ChEBI" id="CHEBI:16526"/>
        <dbReference type="ChEBI" id="CHEBI:29959"/>
        <dbReference type="ChEBI" id="CHEBI:33019"/>
        <dbReference type="ChEBI" id="CHEBI:57502"/>
        <dbReference type="ChEBI" id="CHEBI:58017"/>
        <dbReference type="EC" id="2.4.2.19"/>
    </reaction>
</comment>
<evidence type="ECO:0000256" key="4">
    <source>
        <dbReference type="ARBA" id="ARBA00011218"/>
    </source>
</evidence>
<evidence type="ECO:0000256" key="7">
    <source>
        <dbReference type="ARBA" id="ARBA00022676"/>
    </source>
</evidence>
<dbReference type="GO" id="GO:0005737">
    <property type="term" value="C:cytoplasm"/>
    <property type="evidence" value="ECO:0007669"/>
    <property type="project" value="TreeGrafter"/>
</dbReference>
<evidence type="ECO:0000313" key="15">
    <source>
        <dbReference type="EMBL" id="OGG05380.1"/>
    </source>
</evidence>
<dbReference type="FunFam" id="3.90.1170.20:FF:000001">
    <property type="entry name" value="Nicotinate-nucleotide diphosphorylase (Carboxylating)"/>
    <property type="match status" value="1"/>
</dbReference>
<dbReference type="InterPro" id="IPR036068">
    <property type="entry name" value="Nicotinate_pribotase-like_C"/>
</dbReference>
<dbReference type="UniPathway" id="UPA00253">
    <property type="reaction ID" value="UER00331"/>
</dbReference>
<dbReference type="STRING" id="1817867.A3F83_15550"/>
<dbReference type="FunFam" id="3.20.20.70:FF:000030">
    <property type="entry name" value="Nicotinate-nucleotide pyrophosphorylase, carboxylating"/>
    <property type="match status" value="1"/>
</dbReference>
<dbReference type="AlphaFoldDB" id="A0A1F5YYV2"/>
<evidence type="ECO:0000256" key="6">
    <source>
        <dbReference type="ARBA" id="ARBA00022642"/>
    </source>
</evidence>
<comment type="similarity">
    <text evidence="3 12">Belongs to the NadC/ModD family.</text>
</comment>
<comment type="subunit">
    <text evidence="4">Hexamer formed by 3 homodimers.</text>
</comment>
<evidence type="ECO:0000256" key="10">
    <source>
        <dbReference type="ARBA" id="ARBA00047445"/>
    </source>
</evidence>
<evidence type="ECO:0000256" key="1">
    <source>
        <dbReference type="ARBA" id="ARBA00003237"/>
    </source>
</evidence>
<comment type="function">
    <text evidence="1">Involved in the catabolism of quinolinic acid (QA).</text>
</comment>
<evidence type="ECO:0000256" key="5">
    <source>
        <dbReference type="ARBA" id="ARBA00011944"/>
    </source>
</evidence>
<comment type="pathway">
    <text evidence="2">Cofactor biosynthesis; NAD(+) biosynthesis; nicotinate D-ribonucleotide from quinolinate: step 1/1.</text>
</comment>
<dbReference type="NCBIfam" id="TIGR00078">
    <property type="entry name" value="nadC"/>
    <property type="match status" value="1"/>
</dbReference>
<dbReference type="InterPro" id="IPR027277">
    <property type="entry name" value="NadC/ModD"/>
</dbReference>